<feature type="region of interest" description="Disordered" evidence="11">
    <location>
        <begin position="264"/>
        <end position="288"/>
    </location>
</feature>
<evidence type="ECO:0000256" key="4">
    <source>
        <dbReference type="ARBA" id="ARBA00022670"/>
    </source>
</evidence>
<dbReference type="RefSeq" id="WP_226543091.1">
    <property type="nucleotide sequence ID" value="NZ_CP129013.1"/>
</dbReference>
<keyword evidence="16" id="KW-1185">Reference proteome</keyword>
<dbReference type="InterPro" id="IPR012300">
    <property type="entry name" value="Pept_M6_InhA"/>
</dbReference>
<keyword evidence="9" id="KW-0482">Metalloprotease</keyword>
<dbReference type="NCBIfam" id="TIGR03296">
    <property type="entry name" value="M6dom_TIGR03296"/>
    <property type="match status" value="1"/>
</dbReference>
<dbReference type="EMBL" id="CP129013">
    <property type="protein sequence ID" value="WLR41810.1"/>
    <property type="molecule type" value="Genomic_DNA"/>
</dbReference>
<evidence type="ECO:0000256" key="7">
    <source>
        <dbReference type="ARBA" id="ARBA00022801"/>
    </source>
</evidence>
<evidence type="ECO:0000256" key="3">
    <source>
        <dbReference type="ARBA" id="ARBA00022525"/>
    </source>
</evidence>
<dbReference type="InterPro" id="IPR048665">
    <property type="entry name" value="InhA-like_VEG"/>
</dbReference>
<dbReference type="Pfam" id="PF05547">
    <property type="entry name" value="Peptidase_M6"/>
    <property type="match status" value="1"/>
</dbReference>
<keyword evidence="6 12" id="KW-0732">Signal</keyword>
<dbReference type="PANTHER" id="PTHR13062">
    <property type="entry name" value="COLLAGENASE"/>
    <property type="match status" value="1"/>
</dbReference>
<evidence type="ECO:0000256" key="8">
    <source>
        <dbReference type="ARBA" id="ARBA00022833"/>
    </source>
</evidence>
<dbReference type="PANTHER" id="PTHR13062:SF12">
    <property type="entry name" value="ALPHA-2-MACROGLOBULIN DOMAIN-CONTAINING PROTEIN"/>
    <property type="match status" value="1"/>
</dbReference>
<evidence type="ECO:0000256" key="5">
    <source>
        <dbReference type="ARBA" id="ARBA00022723"/>
    </source>
</evidence>
<feature type="compositionally biased region" description="Basic and acidic residues" evidence="11">
    <location>
        <begin position="274"/>
        <end position="288"/>
    </location>
</feature>
<feature type="domain" description="Peptidase M6-like" evidence="13">
    <location>
        <begin position="142"/>
        <end position="425"/>
    </location>
</feature>
<protein>
    <submittedName>
        <fullName evidence="15">Immune inhibitor A</fullName>
    </submittedName>
</protein>
<proteinExistence type="predicted"/>
<comment type="subcellular location">
    <subcellularLocation>
        <location evidence="2">Secreted</location>
    </subcellularLocation>
</comment>
<evidence type="ECO:0000256" key="6">
    <source>
        <dbReference type="ARBA" id="ARBA00022729"/>
    </source>
</evidence>
<dbReference type="SUPFAM" id="SSF55486">
    <property type="entry name" value="Metalloproteases ('zincins'), catalytic domain"/>
    <property type="match status" value="1"/>
</dbReference>
<reference evidence="15 16" key="1">
    <citation type="submission" date="2023-06" db="EMBL/GenBank/DDBJ databases">
        <title>Five Gram-positive bacteria isolated from mangrove sediments in Shenzhen, Guangdong, China.</title>
        <authorList>
            <person name="Yu S."/>
            <person name="Zheng W."/>
            <person name="Huang Y."/>
        </authorList>
    </citation>
    <scope>NUCLEOTIDE SEQUENCE [LARGE SCALE GENOMIC DNA]</scope>
    <source>
        <strain evidence="15 16">SaN35-3</strain>
    </source>
</reference>
<organism evidence="15 16">
    <name type="scientific">Bacillus carboniphilus</name>
    <dbReference type="NCBI Taxonomy" id="86663"/>
    <lineage>
        <taxon>Bacteria</taxon>
        <taxon>Bacillati</taxon>
        <taxon>Bacillota</taxon>
        <taxon>Bacilli</taxon>
        <taxon>Bacillales</taxon>
        <taxon>Bacillaceae</taxon>
        <taxon>Bacillus</taxon>
    </lineage>
</organism>
<keyword evidence="8" id="KW-0862">Zinc</keyword>
<dbReference type="InterPro" id="IPR008757">
    <property type="entry name" value="Peptidase_M6-like_domain"/>
</dbReference>
<keyword evidence="3" id="KW-0964">Secreted</keyword>
<accession>A0ABY9JW00</accession>
<feature type="chain" id="PRO_5045387658" evidence="12">
    <location>
        <begin position="23"/>
        <end position="790"/>
    </location>
</feature>
<gene>
    <name evidence="15" type="ORF">LC087_13285</name>
</gene>
<dbReference type="PIRSF" id="PIRSF007519">
    <property type="entry name" value="Protease_InhA"/>
    <property type="match status" value="1"/>
</dbReference>
<dbReference type="Pfam" id="PF20773">
    <property type="entry name" value="InhA-like_MAM"/>
    <property type="match status" value="1"/>
</dbReference>
<evidence type="ECO:0000256" key="12">
    <source>
        <dbReference type="SAM" id="SignalP"/>
    </source>
</evidence>
<evidence type="ECO:0000256" key="1">
    <source>
        <dbReference type="ARBA" id="ARBA00001947"/>
    </source>
</evidence>
<sequence>MNKKKLFSLAMASALSVGTLVAPVGSYTDALAKTTYSQETESHKHTKGPFDLAIANDEKLIEMLKEEGKVSKDASIEEAEEALQQFLEEKQEGMKDEGLGQLHELEGELNKEQKEKMDKQEKVVKEKAKKRGGVAPVQEEIFNGEVRKDNVLVLLIEFPDYPHNSIQPEDTDMYYEDYVKEHYQEMVFGENGYTGPNGETLISMKQYYEQQSGGSYTVDGQIGGWYTATKPYAEYGGNDPERGDNDKDARSLVREALDAAAHDPNLNLSDFDQEDRYDLDGDGNTREPDGLVDHLMIVHSAVGEEAGGGSIGSDAIWSHRWNLGGIYPIAGTTSPSDNWGGMMAAYDYTVQPADGAAGVFSHEYGHDLGLPDEYDTQYTGQGEPVSYWSIMSSGSWAGQVPGTEPTGFSPWAKEFLQTSMGGNWMKYGEVDIDDLDKRGYEYFLDQANTKGTNLDALRVNLPDKKIEINTPFSGQYEYYSQKGDNLNNSMTTSVDLTNVTNANLSFKAWYDIESDYDYASVQVLEGDEWTSIPGNITTTEDPFDINPGHGITGKSDGWIDATFDLSSYAGKDIELRINYLTDGGYMLDGIFVDDVVITGDDQTLLSDDGESDTVFTFDGFEKSEGFVTAKNYYLLEWRSQNGVDAGLGHIKRGNSLMSFDPGLIVWYVDNSYTDNWVGNHPGEGFLGVVDADQKVLKWSDKSIAQTRYQVHDAAFNNKKGNKMYLDYVDINGLFLKDNHVKKKRVFKDSKSYMSSKIPDAGRLLPELGLHVKVLDQAKDGTVGKIVVYKK</sequence>
<keyword evidence="7" id="KW-0378">Hydrolase</keyword>
<keyword evidence="10" id="KW-0175">Coiled coil</keyword>
<evidence type="ECO:0000256" key="10">
    <source>
        <dbReference type="SAM" id="Coils"/>
    </source>
</evidence>
<dbReference type="Proteomes" id="UP001197974">
    <property type="component" value="Chromosome"/>
</dbReference>
<feature type="signal peptide" evidence="12">
    <location>
        <begin position="1"/>
        <end position="22"/>
    </location>
</feature>
<evidence type="ECO:0000313" key="16">
    <source>
        <dbReference type="Proteomes" id="UP001197974"/>
    </source>
</evidence>
<keyword evidence="4" id="KW-0645">Protease</keyword>
<feature type="coiled-coil region" evidence="10">
    <location>
        <begin position="69"/>
        <end position="130"/>
    </location>
</feature>
<evidence type="ECO:0000256" key="9">
    <source>
        <dbReference type="ARBA" id="ARBA00023049"/>
    </source>
</evidence>
<evidence type="ECO:0000259" key="14">
    <source>
        <dbReference type="Pfam" id="PF20774"/>
    </source>
</evidence>
<evidence type="ECO:0000259" key="13">
    <source>
        <dbReference type="Pfam" id="PF05547"/>
    </source>
</evidence>
<keyword evidence="5" id="KW-0479">Metal-binding</keyword>
<name>A0ABY9JW00_9BACI</name>
<evidence type="ECO:0000256" key="2">
    <source>
        <dbReference type="ARBA" id="ARBA00004613"/>
    </source>
</evidence>
<evidence type="ECO:0000256" key="11">
    <source>
        <dbReference type="SAM" id="MobiDB-lite"/>
    </source>
</evidence>
<dbReference type="Pfam" id="PF20774">
    <property type="entry name" value="InhA-like_VEG"/>
    <property type="match status" value="1"/>
</dbReference>
<feature type="domain" description="Immune inhibitor A-like metallopeptidase VEG" evidence="14">
    <location>
        <begin position="629"/>
        <end position="785"/>
    </location>
</feature>
<evidence type="ECO:0000313" key="15">
    <source>
        <dbReference type="EMBL" id="WLR41810.1"/>
    </source>
</evidence>
<comment type="cofactor">
    <cofactor evidence="1">
        <name>Zn(2+)</name>
        <dbReference type="ChEBI" id="CHEBI:29105"/>
    </cofactor>
</comment>